<organism evidence="8 9">
    <name type="scientific">Popillia japonica</name>
    <name type="common">Japanese beetle</name>
    <dbReference type="NCBI Taxonomy" id="7064"/>
    <lineage>
        <taxon>Eukaryota</taxon>
        <taxon>Metazoa</taxon>
        <taxon>Ecdysozoa</taxon>
        <taxon>Arthropoda</taxon>
        <taxon>Hexapoda</taxon>
        <taxon>Insecta</taxon>
        <taxon>Pterygota</taxon>
        <taxon>Neoptera</taxon>
        <taxon>Endopterygota</taxon>
        <taxon>Coleoptera</taxon>
        <taxon>Polyphaga</taxon>
        <taxon>Scarabaeiformia</taxon>
        <taxon>Scarabaeidae</taxon>
        <taxon>Rutelinae</taxon>
        <taxon>Popillia</taxon>
    </lineage>
</organism>
<evidence type="ECO:0000256" key="1">
    <source>
        <dbReference type="ARBA" id="ARBA00004496"/>
    </source>
</evidence>
<dbReference type="Pfam" id="PF16367">
    <property type="entry name" value="RRM_7"/>
    <property type="match status" value="1"/>
</dbReference>
<dbReference type="CDD" id="cd12726">
    <property type="entry name" value="RRM2_CPEB2_like"/>
    <property type="match status" value="1"/>
</dbReference>
<keyword evidence="3" id="KW-0677">Repeat</keyword>
<dbReference type="SUPFAM" id="SSF54928">
    <property type="entry name" value="RNA-binding domain, RBD"/>
    <property type="match status" value="1"/>
</dbReference>
<evidence type="ECO:0000256" key="4">
    <source>
        <dbReference type="ARBA" id="ARBA00022884"/>
    </source>
</evidence>
<dbReference type="PANTHER" id="PTHR12566">
    <property type="entry name" value="CYTOPLASMIC POLYADENYLATION ELEMENT BINDING PROTEIN CPEB"/>
    <property type="match status" value="1"/>
</dbReference>
<gene>
    <name evidence="8" type="ORF">QE152_g22927</name>
</gene>
<feature type="region of interest" description="Disordered" evidence="6">
    <location>
        <begin position="362"/>
        <end position="389"/>
    </location>
</feature>
<comment type="caution">
    <text evidence="8">The sequence shown here is derived from an EMBL/GenBank/DDBJ whole genome shotgun (WGS) entry which is preliminary data.</text>
</comment>
<dbReference type="GO" id="GO:0045202">
    <property type="term" value="C:synapse"/>
    <property type="evidence" value="ECO:0007669"/>
    <property type="project" value="TreeGrafter"/>
</dbReference>
<dbReference type="FunFam" id="4.10.640.40:FF:000001">
    <property type="entry name" value="Cytoplasmic polyadenylation element-binding 2 isoform X2"/>
    <property type="match status" value="1"/>
</dbReference>
<keyword evidence="4 5" id="KW-0694">RNA-binding</keyword>
<dbReference type="GO" id="GO:0043022">
    <property type="term" value="F:ribosome binding"/>
    <property type="evidence" value="ECO:0007669"/>
    <property type="project" value="TreeGrafter"/>
</dbReference>
<sequence>MGEFSLSNNTNIGLSAVDISVNPTKNNPNTIFYTTPTSPTDTSVHQAQSRSAMQDELVDKTAVSGANTDEVGVTTIDKPSECDSNSNTADLSDKLNEQVAQNTKAGTGLQLFHTSEPNTPSGNLWSTAIEDGYIPNLPNVNGGMAFQNFPSPTQPQLFGNSVNQNQGRRAITATHNFPHNVGRQQPSHPLYKSYGPWTSVSQSWSGSSAWNRGRSVPNLTPLQQMGVASRKPSPTFNHQQVISPVKFRRSTSYPGKGHFPQPPTLEITNMDEARELLSYQDRCGVVNGNGNSPLDTMRGLEHYLNDFMRQPTDSTELKGFINCNTNAYPPLSQLHGKSPYFSALDDQAGPVLLEEPGHLVDTSLGAQPLSSPSRSSPHSQGSEGGERFSRKVFVGGLPPDIDEDEITNSFRRFGPLVVDWPHKAESKSYFPPKGYAFLLFQDENSVQSLIDACITDDDKLYLCVSSPTIKDKPVQIRPWRLSDADFVLDASMPLDPRKTVFVGGVPRPLKAVELAMIMDRLYGGVCYAGIDTDPELKYPKGAGRVAFSNQQSYIAAISARFVQLQHGDIDKRVEVKPYVLDDQMCDECQGQRCGGKFAPFFCANVTCLQYYCEHCWATIHSRPGREFHKPLVKEGADRPRAVPFRWC</sequence>
<dbReference type="SMART" id="SM00360">
    <property type="entry name" value="RRM"/>
    <property type="match status" value="2"/>
</dbReference>
<evidence type="ECO:0000256" key="2">
    <source>
        <dbReference type="ARBA" id="ARBA00022490"/>
    </source>
</evidence>
<dbReference type="Gene3D" id="3.30.70.330">
    <property type="match status" value="2"/>
</dbReference>
<dbReference type="GO" id="GO:0000900">
    <property type="term" value="F:mRNA regulatory element binding translation repressor activity"/>
    <property type="evidence" value="ECO:0007669"/>
    <property type="project" value="TreeGrafter"/>
</dbReference>
<keyword evidence="9" id="KW-1185">Reference proteome</keyword>
<evidence type="ECO:0000313" key="9">
    <source>
        <dbReference type="Proteomes" id="UP001458880"/>
    </source>
</evidence>
<reference evidence="8 9" key="1">
    <citation type="journal article" date="2024" name="BMC Genomics">
        <title>De novo assembly and annotation of Popillia japonica's genome with initial clues to its potential as an invasive pest.</title>
        <authorList>
            <person name="Cucini C."/>
            <person name="Boschi S."/>
            <person name="Funari R."/>
            <person name="Cardaioli E."/>
            <person name="Iannotti N."/>
            <person name="Marturano G."/>
            <person name="Paoli F."/>
            <person name="Bruttini M."/>
            <person name="Carapelli A."/>
            <person name="Frati F."/>
            <person name="Nardi F."/>
        </authorList>
    </citation>
    <scope>NUCLEOTIDE SEQUENCE [LARGE SCALE GENOMIC DNA]</scope>
    <source>
        <strain evidence="8">DMR45628</strain>
    </source>
</reference>
<feature type="domain" description="RRM" evidence="7">
    <location>
        <begin position="498"/>
        <end position="576"/>
    </location>
</feature>
<dbReference type="AlphaFoldDB" id="A0AAW1KIJ3"/>
<dbReference type="FunFam" id="3.30.70.330:FF:000009">
    <property type="entry name" value="cytoplasmic polyadenylation element-binding protein 2 isoform X1"/>
    <property type="match status" value="1"/>
</dbReference>
<dbReference type="GO" id="GO:2000766">
    <property type="term" value="P:negative regulation of cytoplasmic translation"/>
    <property type="evidence" value="ECO:0007669"/>
    <property type="project" value="TreeGrafter"/>
</dbReference>
<dbReference type="CDD" id="cd19757">
    <property type="entry name" value="Bbox1"/>
    <property type="match status" value="1"/>
</dbReference>
<evidence type="ECO:0000256" key="5">
    <source>
        <dbReference type="PROSITE-ProRule" id="PRU00176"/>
    </source>
</evidence>
<evidence type="ECO:0000313" key="8">
    <source>
        <dbReference type="EMBL" id="KAK9718950.1"/>
    </source>
</evidence>
<dbReference type="PANTHER" id="PTHR12566:SF12">
    <property type="entry name" value="TRANSLATIONAL REGULATOR ORB2"/>
    <property type="match status" value="1"/>
</dbReference>
<feature type="compositionally biased region" description="Low complexity" evidence="6">
    <location>
        <begin position="368"/>
        <end position="381"/>
    </location>
</feature>
<evidence type="ECO:0000259" key="7">
    <source>
        <dbReference type="PROSITE" id="PS50102"/>
    </source>
</evidence>
<proteinExistence type="predicted"/>
<evidence type="ECO:0000256" key="3">
    <source>
        <dbReference type="ARBA" id="ARBA00022737"/>
    </source>
</evidence>
<dbReference type="InterPro" id="IPR012677">
    <property type="entry name" value="Nucleotide-bd_a/b_plait_sf"/>
</dbReference>
<dbReference type="Proteomes" id="UP001458880">
    <property type="component" value="Unassembled WGS sequence"/>
</dbReference>
<dbReference type="GO" id="GO:0003730">
    <property type="term" value="F:mRNA 3'-UTR binding"/>
    <property type="evidence" value="ECO:0007669"/>
    <property type="project" value="InterPro"/>
</dbReference>
<dbReference type="EMBL" id="JASPKY010000224">
    <property type="protein sequence ID" value="KAK9718950.1"/>
    <property type="molecule type" value="Genomic_DNA"/>
</dbReference>
<dbReference type="FunFam" id="3.30.70.330:FF:000008">
    <property type="entry name" value="Cytoplasmic polyadenylation element-binding 2 isoform X2"/>
    <property type="match status" value="1"/>
</dbReference>
<dbReference type="GO" id="GO:0005634">
    <property type="term" value="C:nucleus"/>
    <property type="evidence" value="ECO:0007669"/>
    <property type="project" value="TreeGrafter"/>
</dbReference>
<dbReference type="Pfam" id="PF16366">
    <property type="entry name" value="CEBP_ZZ"/>
    <property type="match status" value="1"/>
</dbReference>
<dbReference type="CDD" id="cd12724">
    <property type="entry name" value="RRM1_CPEB2_like"/>
    <property type="match status" value="1"/>
</dbReference>
<dbReference type="Gene3D" id="4.10.640.40">
    <property type="entry name" value="Cytoplasmic polyadenylation element-binding protein, ZZ domain"/>
    <property type="match status" value="1"/>
</dbReference>
<dbReference type="GO" id="GO:0008135">
    <property type="term" value="F:translation factor activity, RNA binding"/>
    <property type="evidence" value="ECO:0007669"/>
    <property type="project" value="TreeGrafter"/>
</dbReference>
<dbReference type="GO" id="GO:0043005">
    <property type="term" value="C:neuron projection"/>
    <property type="evidence" value="ECO:0007669"/>
    <property type="project" value="TreeGrafter"/>
</dbReference>
<evidence type="ECO:0000256" key="6">
    <source>
        <dbReference type="SAM" id="MobiDB-lite"/>
    </source>
</evidence>
<comment type="subcellular location">
    <subcellularLocation>
        <location evidence="1">Cytoplasm</location>
    </subcellularLocation>
</comment>
<name>A0AAW1KIJ3_POPJA</name>
<dbReference type="GO" id="GO:0007283">
    <property type="term" value="P:spermatogenesis"/>
    <property type="evidence" value="ECO:0007669"/>
    <property type="project" value="UniProtKB-ARBA"/>
</dbReference>
<dbReference type="InterPro" id="IPR035979">
    <property type="entry name" value="RBD_domain_sf"/>
</dbReference>
<feature type="domain" description="RRM" evidence="7">
    <location>
        <begin position="390"/>
        <end position="481"/>
    </location>
</feature>
<accession>A0AAW1KIJ3</accession>
<keyword evidence="2" id="KW-0963">Cytoplasm</keyword>
<dbReference type="InterPro" id="IPR038446">
    <property type="entry name" value="CEBP_ZZ_sf"/>
</dbReference>
<dbReference type="PROSITE" id="PS50102">
    <property type="entry name" value="RRM"/>
    <property type="match status" value="2"/>
</dbReference>
<protein>
    <submittedName>
        <fullName evidence="8">RNA recognition motif</fullName>
    </submittedName>
</protein>
<dbReference type="InterPro" id="IPR034819">
    <property type="entry name" value="CPEB"/>
</dbReference>
<dbReference type="InterPro" id="IPR000504">
    <property type="entry name" value="RRM_dom"/>
</dbReference>
<dbReference type="GO" id="GO:0005737">
    <property type="term" value="C:cytoplasm"/>
    <property type="evidence" value="ECO:0007669"/>
    <property type="project" value="UniProtKB-SubCell"/>
</dbReference>
<dbReference type="InterPro" id="IPR032296">
    <property type="entry name" value="CEBP_ZZ"/>
</dbReference>